<feature type="compositionally biased region" description="Polar residues" evidence="1">
    <location>
        <begin position="36"/>
        <end position="45"/>
    </location>
</feature>
<keyword evidence="3" id="KW-1185">Reference proteome</keyword>
<dbReference type="EMBL" id="OOIL02002698">
    <property type="protein sequence ID" value="VFQ84341.1"/>
    <property type="molecule type" value="Genomic_DNA"/>
</dbReference>
<sequence>MPTRCPEWQGKRNCSNQHGAHCRLAVRSGKVKGSAPMSTRCTADSLSGAAKGTNRSTKHEVRCRLAVRSGKVTENAPMSTRCAADSLSGVAE</sequence>
<proteinExistence type="predicted"/>
<reference evidence="2 3" key="1">
    <citation type="submission" date="2018-04" db="EMBL/GenBank/DDBJ databases">
        <authorList>
            <person name="Vogel A."/>
        </authorList>
    </citation>
    <scope>NUCLEOTIDE SEQUENCE [LARGE SCALE GENOMIC DNA]</scope>
</reference>
<dbReference type="Proteomes" id="UP000595140">
    <property type="component" value="Unassembled WGS sequence"/>
</dbReference>
<gene>
    <name evidence="2" type="ORF">CCAM_LOCUS26117</name>
</gene>
<protein>
    <submittedName>
        <fullName evidence="2">Uncharacterized protein</fullName>
    </submittedName>
</protein>
<evidence type="ECO:0000313" key="2">
    <source>
        <dbReference type="EMBL" id="VFQ84341.1"/>
    </source>
</evidence>
<evidence type="ECO:0000256" key="1">
    <source>
        <dbReference type="SAM" id="MobiDB-lite"/>
    </source>
</evidence>
<feature type="region of interest" description="Disordered" evidence="1">
    <location>
        <begin position="33"/>
        <end position="55"/>
    </location>
</feature>
<organism evidence="2 3">
    <name type="scientific">Cuscuta campestris</name>
    <dbReference type="NCBI Taxonomy" id="132261"/>
    <lineage>
        <taxon>Eukaryota</taxon>
        <taxon>Viridiplantae</taxon>
        <taxon>Streptophyta</taxon>
        <taxon>Embryophyta</taxon>
        <taxon>Tracheophyta</taxon>
        <taxon>Spermatophyta</taxon>
        <taxon>Magnoliopsida</taxon>
        <taxon>eudicotyledons</taxon>
        <taxon>Gunneridae</taxon>
        <taxon>Pentapetalae</taxon>
        <taxon>asterids</taxon>
        <taxon>lamiids</taxon>
        <taxon>Solanales</taxon>
        <taxon>Convolvulaceae</taxon>
        <taxon>Cuscuteae</taxon>
        <taxon>Cuscuta</taxon>
        <taxon>Cuscuta subgen. Grammica</taxon>
        <taxon>Cuscuta sect. Cleistogrammica</taxon>
    </lineage>
</organism>
<name>A0A484M627_9ASTE</name>
<dbReference type="AlphaFoldDB" id="A0A484M627"/>
<accession>A0A484M627</accession>
<evidence type="ECO:0000313" key="3">
    <source>
        <dbReference type="Proteomes" id="UP000595140"/>
    </source>
</evidence>